<dbReference type="Pfam" id="PF00005">
    <property type="entry name" value="ABC_tran"/>
    <property type="match status" value="1"/>
</dbReference>
<dbReference type="GO" id="GO:0005524">
    <property type="term" value="F:ATP binding"/>
    <property type="evidence" value="ECO:0007669"/>
    <property type="project" value="UniProtKB-KW"/>
</dbReference>
<organism evidence="8 9">
    <name type="scientific">Frigidibacter mobilis</name>
    <dbReference type="NCBI Taxonomy" id="1335048"/>
    <lineage>
        <taxon>Bacteria</taxon>
        <taxon>Pseudomonadati</taxon>
        <taxon>Pseudomonadota</taxon>
        <taxon>Alphaproteobacteria</taxon>
        <taxon>Rhodobacterales</taxon>
        <taxon>Paracoccaceae</taxon>
        <taxon>Frigidibacter</taxon>
    </lineage>
</organism>
<dbReference type="NCBIfam" id="NF040873">
    <property type="entry name" value="AztA"/>
    <property type="match status" value="1"/>
</dbReference>
<keyword evidence="9" id="KW-1185">Reference proteome</keyword>
<protein>
    <submittedName>
        <fullName evidence="8">ABC transporter ATP-binding protein</fullName>
    </submittedName>
</protein>
<dbReference type="KEGG" id="daa:AKL17_1139"/>
<evidence type="ECO:0000256" key="2">
    <source>
        <dbReference type="ARBA" id="ARBA00022448"/>
    </source>
</evidence>
<dbReference type="STRING" id="1335048.AKL17_1139"/>
<evidence type="ECO:0000256" key="5">
    <source>
        <dbReference type="ARBA" id="ARBA00022906"/>
    </source>
</evidence>
<keyword evidence="5" id="KW-0864">Zinc transport</keyword>
<dbReference type="GO" id="GO:0016887">
    <property type="term" value="F:ATP hydrolysis activity"/>
    <property type="evidence" value="ECO:0007669"/>
    <property type="project" value="InterPro"/>
</dbReference>
<dbReference type="Gene3D" id="3.40.50.300">
    <property type="entry name" value="P-loop containing nucleotide triphosphate hydrolases"/>
    <property type="match status" value="1"/>
</dbReference>
<sequence>MAVSIRDLTLGYDRHPAVHHLDVEIETGSLTAIVGPNGAGKSTLLKGLTGELVPLEGRIDRKAARLAYLPQLSEVDRSFPITVGAFVAMGLWHRAGAFGRIRGADAARVAEALVAVGLTGFDKRPISALSGGQMQRVMFARVLLQDARLILLDEPFTALDTRTAAELLLVVKRWHGEGRTVLAVLHDMDAVRKHFPQTLLLAREKVAHGPTETVLTAENLFRARQMAEDFDDDAPVCERGAA</sequence>
<dbReference type="PANTHER" id="PTHR42734:SF5">
    <property type="entry name" value="IRON TRANSPORT SYSTEM ATP-BINDING PROTEIN HI_0361-RELATED"/>
    <property type="match status" value="1"/>
</dbReference>
<evidence type="ECO:0000256" key="4">
    <source>
        <dbReference type="ARBA" id="ARBA00022840"/>
    </source>
</evidence>
<evidence type="ECO:0000256" key="6">
    <source>
        <dbReference type="ARBA" id="ARBA00023065"/>
    </source>
</evidence>
<dbReference type="CDD" id="cd03235">
    <property type="entry name" value="ABC_Metallic_Cations"/>
    <property type="match status" value="1"/>
</dbReference>
<proteinExistence type="inferred from homology"/>
<dbReference type="InterPro" id="IPR003439">
    <property type="entry name" value="ABC_transporter-like_ATP-bd"/>
</dbReference>
<dbReference type="SUPFAM" id="SSF52540">
    <property type="entry name" value="P-loop containing nucleoside triphosphate hydrolases"/>
    <property type="match status" value="1"/>
</dbReference>
<dbReference type="InterPro" id="IPR003593">
    <property type="entry name" value="AAA+_ATPase"/>
</dbReference>
<accession>A0A159Z0K2</accession>
<keyword evidence="4 8" id="KW-0067">ATP-binding</keyword>
<dbReference type="InterPro" id="IPR027417">
    <property type="entry name" value="P-loop_NTPase"/>
</dbReference>
<dbReference type="OrthoDB" id="9806726at2"/>
<keyword evidence="3" id="KW-0547">Nucleotide-binding</keyword>
<comment type="similarity">
    <text evidence="1">Belongs to the ABC transporter superfamily.</text>
</comment>
<feature type="domain" description="ABC transporter" evidence="7">
    <location>
        <begin position="3"/>
        <end position="228"/>
    </location>
</feature>
<keyword evidence="6" id="KW-0406">Ion transport</keyword>
<evidence type="ECO:0000256" key="3">
    <source>
        <dbReference type="ARBA" id="ARBA00022741"/>
    </source>
</evidence>
<dbReference type="InterPro" id="IPR050153">
    <property type="entry name" value="Metal_Ion_Import_ABC"/>
</dbReference>
<evidence type="ECO:0000256" key="1">
    <source>
        <dbReference type="ARBA" id="ARBA00005417"/>
    </source>
</evidence>
<keyword evidence="5" id="KW-0862">Zinc</keyword>
<dbReference type="Proteomes" id="UP000076128">
    <property type="component" value="Chromosome"/>
</dbReference>
<dbReference type="GO" id="GO:0006829">
    <property type="term" value="P:zinc ion transport"/>
    <property type="evidence" value="ECO:0007669"/>
    <property type="project" value="UniProtKB-KW"/>
</dbReference>
<gene>
    <name evidence="8" type="ORF">AKL17_1139</name>
</gene>
<keyword evidence="2" id="KW-0813">Transport</keyword>
<dbReference type="PANTHER" id="PTHR42734">
    <property type="entry name" value="METAL TRANSPORT SYSTEM ATP-BINDING PROTEIN TM_0124-RELATED"/>
    <property type="match status" value="1"/>
</dbReference>
<reference evidence="8 9" key="1">
    <citation type="submission" date="2015-09" db="EMBL/GenBank/DDBJ databases">
        <title>Complete genome sequence of Defluviimonas alba cai42t isolated from an oilfield in Xinjiang.</title>
        <authorList>
            <person name="Geng S."/>
            <person name="Pan X."/>
            <person name="Wu X."/>
        </authorList>
    </citation>
    <scope>NUCLEOTIDE SEQUENCE [LARGE SCALE GENOMIC DNA]</scope>
    <source>
        <strain evidence="9">cai42</strain>
    </source>
</reference>
<dbReference type="RefSeq" id="WP_066811409.1">
    <property type="nucleotide sequence ID" value="NZ_CP012661.1"/>
</dbReference>
<dbReference type="SMART" id="SM00382">
    <property type="entry name" value="AAA"/>
    <property type="match status" value="1"/>
</dbReference>
<name>A0A159Z0K2_9RHOB</name>
<dbReference type="PROSITE" id="PS00211">
    <property type="entry name" value="ABC_TRANSPORTER_1"/>
    <property type="match status" value="1"/>
</dbReference>
<dbReference type="InterPro" id="IPR047748">
    <property type="entry name" value="AztA-like"/>
</dbReference>
<evidence type="ECO:0000313" key="8">
    <source>
        <dbReference type="EMBL" id="AMY68395.1"/>
    </source>
</evidence>
<dbReference type="AlphaFoldDB" id="A0A159Z0K2"/>
<evidence type="ECO:0000313" key="9">
    <source>
        <dbReference type="Proteomes" id="UP000076128"/>
    </source>
</evidence>
<dbReference type="PATRIC" id="fig|1335048.3.peg.1176"/>
<dbReference type="InterPro" id="IPR017871">
    <property type="entry name" value="ABC_transporter-like_CS"/>
</dbReference>
<dbReference type="PROSITE" id="PS50893">
    <property type="entry name" value="ABC_TRANSPORTER_2"/>
    <property type="match status" value="1"/>
</dbReference>
<dbReference type="EMBL" id="CP012661">
    <property type="protein sequence ID" value="AMY68395.1"/>
    <property type="molecule type" value="Genomic_DNA"/>
</dbReference>
<evidence type="ECO:0000259" key="7">
    <source>
        <dbReference type="PROSITE" id="PS50893"/>
    </source>
</evidence>